<feature type="compositionally biased region" description="Low complexity" evidence="8">
    <location>
        <begin position="1313"/>
        <end position="1325"/>
    </location>
</feature>
<dbReference type="InterPro" id="IPR000210">
    <property type="entry name" value="BTB/POZ_dom"/>
</dbReference>
<dbReference type="Pfam" id="PF00651">
    <property type="entry name" value="BTB"/>
    <property type="match status" value="1"/>
</dbReference>
<evidence type="ECO:0000256" key="7">
    <source>
        <dbReference type="ARBA" id="ARBA00029496"/>
    </source>
</evidence>
<evidence type="ECO:0000256" key="4">
    <source>
        <dbReference type="ARBA" id="ARBA00023172"/>
    </source>
</evidence>
<reference evidence="10 11" key="1">
    <citation type="journal article" date="2021" name="Elife">
        <title>Chloroplast acquisition without the gene transfer in kleptoplastic sea slugs, Plakobranchus ocellatus.</title>
        <authorList>
            <person name="Maeda T."/>
            <person name="Takahashi S."/>
            <person name="Yoshida T."/>
            <person name="Shimamura S."/>
            <person name="Takaki Y."/>
            <person name="Nagai Y."/>
            <person name="Toyoda A."/>
            <person name="Suzuki Y."/>
            <person name="Arimoto A."/>
            <person name="Ishii H."/>
            <person name="Satoh N."/>
            <person name="Nishiyama T."/>
            <person name="Hasebe M."/>
            <person name="Maruyama T."/>
            <person name="Minagawa J."/>
            <person name="Obokata J."/>
            <person name="Shigenobu S."/>
        </authorList>
    </citation>
    <scope>NUCLEOTIDE SEQUENCE [LARGE SCALE GENOMIC DNA]</scope>
</reference>
<dbReference type="GO" id="GO:0033557">
    <property type="term" value="C:Slx1-Slx4 complex"/>
    <property type="evidence" value="ECO:0007669"/>
    <property type="project" value="InterPro"/>
</dbReference>
<dbReference type="Gene3D" id="3.30.710.10">
    <property type="entry name" value="Potassium Channel Kv1.1, Chain A"/>
    <property type="match status" value="1"/>
</dbReference>
<feature type="region of interest" description="Disordered" evidence="8">
    <location>
        <begin position="1416"/>
        <end position="1437"/>
    </location>
</feature>
<dbReference type="Pfam" id="PF09494">
    <property type="entry name" value="Slx4"/>
    <property type="match status" value="1"/>
</dbReference>
<keyword evidence="6" id="KW-0539">Nucleus</keyword>
<proteinExistence type="inferred from homology"/>
<dbReference type="InterPro" id="IPR018574">
    <property type="entry name" value="Structure-sp_endonuc_su_Slx4"/>
</dbReference>
<protein>
    <recommendedName>
        <fullName evidence="7">Structure-specific endonuclease subunit SLX4</fullName>
    </recommendedName>
</protein>
<comment type="subcellular location">
    <subcellularLocation>
        <location evidence="1">Nucleus</location>
    </subcellularLocation>
</comment>
<feature type="compositionally biased region" description="Low complexity" evidence="8">
    <location>
        <begin position="645"/>
        <end position="657"/>
    </location>
</feature>
<feature type="region of interest" description="Disordered" evidence="8">
    <location>
        <begin position="645"/>
        <end position="668"/>
    </location>
</feature>
<dbReference type="GO" id="GO:0006281">
    <property type="term" value="P:DNA repair"/>
    <property type="evidence" value="ECO:0007669"/>
    <property type="project" value="UniProtKB-KW"/>
</dbReference>
<comment type="caution">
    <text evidence="10">The sequence shown here is derived from an EMBL/GenBank/DDBJ whole genome shotgun (WGS) entry which is preliminary data.</text>
</comment>
<dbReference type="SUPFAM" id="SSF54695">
    <property type="entry name" value="POZ domain"/>
    <property type="match status" value="1"/>
</dbReference>
<feature type="compositionally biased region" description="Polar residues" evidence="8">
    <location>
        <begin position="743"/>
        <end position="763"/>
    </location>
</feature>
<feature type="compositionally biased region" description="Polar residues" evidence="8">
    <location>
        <begin position="819"/>
        <end position="843"/>
    </location>
</feature>
<evidence type="ECO:0000313" key="11">
    <source>
        <dbReference type="Proteomes" id="UP000735302"/>
    </source>
</evidence>
<organism evidence="10 11">
    <name type="scientific">Plakobranchus ocellatus</name>
    <dbReference type="NCBI Taxonomy" id="259542"/>
    <lineage>
        <taxon>Eukaryota</taxon>
        <taxon>Metazoa</taxon>
        <taxon>Spiralia</taxon>
        <taxon>Lophotrochozoa</taxon>
        <taxon>Mollusca</taxon>
        <taxon>Gastropoda</taxon>
        <taxon>Heterobranchia</taxon>
        <taxon>Euthyneura</taxon>
        <taxon>Panpulmonata</taxon>
        <taxon>Sacoglossa</taxon>
        <taxon>Placobranchoidea</taxon>
        <taxon>Plakobranchidae</taxon>
        <taxon>Plakobranchus</taxon>
    </lineage>
</organism>
<feature type="compositionally biased region" description="Polar residues" evidence="8">
    <location>
        <begin position="779"/>
        <end position="799"/>
    </location>
</feature>
<feature type="region of interest" description="Disordered" evidence="8">
    <location>
        <begin position="290"/>
        <end position="321"/>
    </location>
</feature>
<feature type="compositionally biased region" description="Basic and acidic residues" evidence="8">
    <location>
        <begin position="112"/>
        <end position="127"/>
    </location>
</feature>
<feature type="domain" description="BTB" evidence="9">
    <location>
        <begin position="163"/>
        <end position="239"/>
    </location>
</feature>
<dbReference type="CDD" id="cd22999">
    <property type="entry name" value="SAP_SLX4"/>
    <property type="match status" value="1"/>
</dbReference>
<sequence>MPPVLVSCVQPGSKIKSISSIPGRRKSDAEAAGCFKGTVTADEEYNEATSPNACLQDTQMPASQTVQDLALLALESDATVSAADNCETLGSHSSADELESASAVPETSEQDENLRLADPDSHSDSVTKGETTLPSTENLGENSNYHHRQVPSFVSLVNSSLYSDVSILVNENNNDNNSISNCSRVGKKAIRAHKIILHVQCPQLLALCENGLGNGQDQIDLSDFDEESVLCLLKFVYHGGGMWWRQENQAQLLHLAQRLSLPKLSQAIHLCSGDESKPKTEHLWNDEVMTEPSGNLGNARLEPLDSNSSTEHSSGQLAHGQSHYEIKMNSDKTGGSEQGSAQPVANAANLNVIFEDLGRVLKEEISAAVKSRKEDEVRNTSSENKKEDQMPMLKDKIKPNVMLSSDVPCGVTECKPSKVRDNINCGDPEAVKTEIENLPDSALILDASPFKILTPPKEVQKRKVTEKEFKQAVTKVHQLSQGTNDKLDDNTFNAIVTKIEEALEPQNSNDPVFYPSALDDVTTDSDELSVTKVFIAPSATEKRTLGEGTVSEKVVGGDGYLSGEDLFSDSESPSFSSRKSVNQNGGLKRPSKSLITPVVSTTSVPMSDTKMAQGGCQESKVISKDTAVSTQNTVMSSAAATLIPSSSNALSPSTSTSHPLDVSQDANHNPCQLRRTRNECCYRSEQLSLGSEALLSFKRADEQYGKKKSKTRTLNPLPGKCHITPSKYSPDKCHITPSKHSPGKSNITPSNNSPNDHNVTPSKYSPGKCHITPSKHSPGKSNITPSNNSPNDHNVTPSKYSPGKCHITPSKYSPGKNPISPSKHSPSPFYPSQPSKHTTSTVSPIKALHTENLSETNSSMSCSPPSSSPSSTRTIRGLAKKDSPLFKRMRNHGCNNTINNMAESDNAPDMSVSSNNSVSFTEHSPLAVSNTKEIKETFQSPKSKQSRATAVSCRKSLDFSNSYTANPALKATSPTAQVRANSSPFIPGRRTNMKLRDADCSFNKGDIEESLPPLRQRLQMKVPFKPSVSSGVLLQDQTSDGAKGNKGLHPSGSFGGKRREEPKESSNGSNVSESADIIDIDECLDLEETAGMTEGFDVEETAGMTEGFDPEGICGSTKTFDMPGVESCVANDDDDDSYLLEEADRCEEELAQGCVQFATPATSVNTARAHSKKQWNEPSPFTPMAPYDSMDTPQLKKAVQKIGVKPLAKKRNIQLLKEVYHQTHQYETDSDYEPTPKKCPRVDTLCEERTNASRLGGAISGKIDEKQRITTLSGTSQSIGSAASSVCFAKAKSAALKSGDKLDDGDDVDDADVPQSQDSSSSEGPDLPEESILQGWPEEELASTQMLTQTSEEILVNKFLQFVHSNVDIHEDILLYKPLELDVLKKKIVAAGIKMSMPRLMDILDERCITFTMKNMSTRNNRHQRQPKKKVSTQPKP</sequence>
<feature type="region of interest" description="Disordered" evidence="8">
    <location>
        <begin position="88"/>
        <end position="144"/>
    </location>
</feature>
<accession>A0AAV3Y9Q4</accession>
<name>A0AAV3Y9Q4_9GAST</name>
<dbReference type="InterPro" id="IPR011333">
    <property type="entry name" value="SKP1/BTB/POZ_sf"/>
</dbReference>
<keyword evidence="10" id="KW-0255">Endonuclease</keyword>
<keyword evidence="5" id="KW-0234">DNA repair</keyword>
<keyword evidence="10" id="KW-0378">Hydrolase</keyword>
<dbReference type="PANTHER" id="PTHR21541:SF3">
    <property type="entry name" value="STRUCTURE-SPECIFIC ENDONUCLEASE SUBUNIT SLX4"/>
    <property type="match status" value="1"/>
</dbReference>
<evidence type="ECO:0000256" key="8">
    <source>
        <dbReference type="SAM" id="MobiDB-lite"/>
    </source>
</evidence>
<feature type="region of interest" description="Disordered" evidence="8">
    <location>
        <begin position="703"/>
        <end position="876"/>
    </location>
</feature>
<evidence type="ECO:0000256" key="5">
    <source>
        <dbReference type="ARBA" id="ARBA00023204"/>
    </source>
</evidence>
<keyword evidence="3" id="KW-0227">DNA damage</keyword>
<feature type="compositionally biased region" description="Acidic residues" evidence="8">
    <location>
        <begin position="1303"/>
        <end position="1312"/>
    </location>
</feature>
<keyword evidence="10" id="KW-0540">Nuclease</keyword>
<dbReference type="GO" id="GO:0004519">
    <property type="term" value="F:endonuclease activity"/>
    <property type="evidence" value="ECO:0007669"/>
    <property type="project" value="UniProtKB-KW"/>
</dbReference>
<dbReference type="GO" id="GO:0000712">
    <property type="term" value="P:resolution of meiotic recombination intermediates"/>
    <property type="evidence" value="ECO:0007669"/>
    <property type="project" value="TreeGrafter"/>
</dbReference>
<dbReference type="EMBL" id="BLXT01000663">
    <property type="protein sequence ID" value="GFN79531.1"/>
    <property type="molecule type" value="Genomic_DNA"/>
</dbReference>
<feature type="region of interest" description="Disordered" evidence="8">
    <location>
        <begin position="565"/>
        <end position="593"/>
    </location>
</feature>
<gene>
    <name evidence="10" type="ORF">PoB_000603700</name>
</gene>
<keyword evidence="4" id="KW-0233">DNA recombination</keyword>
<evidence type="ECO:0000256" key="6">
    <source>
        <dbReference type="ARBA" id="ARBA00023242"/>
    </source>
</evidence>
<dbReference type="GO" id="GO:0006260">
    <property type="term" value="P:DNA replication"/>
    <property type="evidence" value="ECO:0007669"/>
    <property type="project" value="InterPro"/>
</dbReference>
<feature type="compositionally biased region" description="Low complexity" evidence="8">
    <location>
        <begin position="858"/>
        <end position="871"/>
    </location>
</feature>
<feature type="region of interest" description="Disordered" evidence="8">
    <location>
        <begin position="1298"/>
        <end position="1330"/>
    </location>
</feature>
<feature type="region of interest" description="Disordered" evidence="8">
    <location>
        <begin position="1036"/>
        <end position="1074"/>
    </location>
</feature>
<evidence type="ECO:0000256" key="3">
    <source>
        <dbReference type="ARBA" id="ARBA00022763"/>
    </source>
</evidence>
<feature type="compositionally biased region" description="Polar residues" evidence="8">
    <location>
        <begin position="128"/>
        <end position="143"/>
    </location>
</feature>
<feature type="compositionally biased region" description="Basic residues" evidence="8">
    <location>
        <begin position="1420"/>
        <end position="1431"/>
    </location>
</feature>
<evidence type="ECO:0000259" key="9">
    <source>
        <dbReference type="PROSITE" id="PS50097"/>
    </source>
</evidence>
<dbReference type="CDD" id="cd18186">
    <property type="entry name" value="BTB_POZ_ZBTB_KLHL-like"/>
    <property type="match status" value="1"/>
</dbReference>
<dbReference type="PROSITE" id="PS50097">
    <property type="entry name" value="BTB"/>
    <property type="match status" value="1"/>
</dbReference>
<evidence type="ECO:0000256" key="1">
    <source>
        <dbReference type="ARBA" id="ARBA00004123"/>
    </source>
</evidence>
<dbReference type="Proteomes" id="UP000735302">
    <property type="component" value="Unassembled WGS sequence"/>
</dbReference>
<dbReference type="PANTHER" id="PTHR21541">
    <property type="entry name" value="BTB POZ DOMAIN CONTAINING 12"/>
    <property type="match status" value="1"/>
</dbReference>
<keyword evidence="11" id="KW-1185">Reference proteome</keyword>
<feature type="compositionally biased region" description="Low complexity" evidence="8">
    <location>
        <begin position="569"/>
        <end position="580"/>
    </location>
</feature>
<feature type="compositionally biased region" description="Polar residues" evidence="8">
    <location>
        <begin position="305"/>
        <end position="316"/>
    </location>
</feature>
<comment type="similarity">
    <text evidence="2">Belongs to the SLX4 family.</text>
</comment>
<evidence type="ECO:0000256" key="2">
    <source>
        <dbReference type="ARBA" id="ARBA00006661"/>
    </source>
</evidence>
<evidence type="ECO:0000313" key="10">
    <source>
        <dbReference type="EMBL" id="GFN79531.1"/>
    </source>
</evidence>